<organism evidence="1">
    <name type="scientific">Timema poppense</name>
    <name type="common">Walking stick</name>
    <dbReference type="NCBI Taxonomy" id="170557"/>
    <lineage>
        <taxon>Eukaryota</taxon>
        <taxon>Metazoa</taxon>
        <taxon>Ecdysozoa</taxon>
        <taxon>Arthropoda</taxon>
        <taxon>Hexapoda</taxon>
        <taxon>Insecta</taxon>
        <taxon>Pterygota</taxon>
        <taxon>Neoptera</taxon>
        <taxon>Polyneoptera</taxon>
        <taxon>Phasmatodea</taxon>
        <taxon>Timematodea</taxon>
        <taxon>Timematoidea</taxon>
        <taxon>Timematidae</taxon>
        <taxon>Timema</taxon>
    </lineage>
</organism>
<protein>
    <submittedName>
        <fullName evidence="1">Uncharacterized protein</fullName>
    </submittedName>
</protein>
<reference evidence="1" key="1">
    <citation type="submission" date="2020-11" db="EMBL/GenBank/DDBJ databases">
        <authorList>
            <person name="Tran Van P."/>
        </authorList>
    </citation>
    <scope>NUCLEOTIDE SEQUENCE</scope>
</reference>
<gene>
    <name evidence="1" type="ORF">TPSB3V08_LOCUS14718</name>
</gene>
<evidence type="ECO:0000313" key="1">
    <source>
        <dbReference type="EMBL" id="CAD7421303.1"/>
    </source>
</evidence>
<dbReference type="EMBL" id="OD047262">
    <property type="protein sequence ID" value="CAD7421303.1"/>
    <property type="molecule type" value="Genomic_DNA"/>
</dbReference>
<name>A0A7R9DWX2_TIMPO</name>
<accession>A0A7R9DWX2</accession>
<dbReference type="AlphaFoldDB" id="A0A7R9DWX2"/>
<proteinExistence type="predicted"/>
<sequence length="155" mass="17435">MYRVLALSDTSNAIWSRNFQHITNQSPWNIHLVWSSILNREYSSPVASLVLTDSSQLTPDSQYLAVSCELSVSTKEATGLLYAFKHNVFLGMWCLPPEKLIPPYQESRVLIMSSHYRVRESLNSGVMHTVRVSTLDLLNLGQVAHTTVPTSNQSL</sequence>